<sequence length="78" mass="8779">MISGTIGHKYAVHRNATVRVMMTNFIDSIPRYRAPASYMPARVRTPAGRKMRHVANSNPIFQELLFAIFTHSSTASVM</sequence>
<comment type="caution">
    <text evidence="1">The sequence shown here is derived from an EMBL/GenBank/DDBJ whole genome shotgun (WGS) entry which is preliminary data.</text>
</comment>
<name>A0A3R8S7C1_9ACTN</name>
<protein>
    <submittedName>
        <fullName evidence="1">Uncharacterized protein</fullName>
    </submittedName>
</protein>
<dbReference type="AlphaFoldDB" id="A0A3R8S7C1"/>
<proteinExistence type="predicted"/>
<gene>
    <name evidence="1" type="ORF">CQW44_33975</name>
</gene>
<organism evidence="1 2">
    <name type="scientific">Streptomyces griseofuscus</name>
    <dbReference type="NCBI Taxonomy" id="146922"/>
    <lineage>
        <taxon>Bacteria</taxon>
        <taxon>Bacillati</taxon>
        <taxon>Actinomycetota</taxon>
        <taxon>Actinomycetes</taxon>
        <taxon>Kitasatosporales</taxon>
        <taxon>Streptomycetaceae</taxon>
        <taxon>Streptomyces</taxon>
    </lineage>
</organism>
<keyword evidence="2" id="KW-1185">Reference proteome</keyword>
<evidence type="ECO:0000313" key="1">
    <source>
        <dbReference type="EMBL" id="RRQ79786.1"/>
    </source>
</evidence>
<dbReference type="Proteomes" id="UP000276379">
    <property type="component" value="Unassembled WGS sequence"/>
</dbReference>
<dbReference type="EMBL" id="PDES01000018">
    <property type="protein sequence ID" value="RRQ79786.1"/>
    <property type="molecule type" value="Genomic_DNA"/>
</dbReference>
<accession>A0A3R8S7C1</accession>
<reference evidence="1 2" key="1">
    <citation type="submission" date="2017-10" db="EMBL/GenBank/DDBJ databases">
        <title>Draft genome of actinobacteria isolated from guarana (Paullinia cupana (Mart.) Ducke.</title>
        <authorList>
            <person name="Siqueira K.A."/>
            <person name="Liotti R.G."/>
            <person name="Mendes T.A."/>
            <person name="Soares M.A."/>
        </authorList>
    </citation>
    <scope>NUCLEOTIDE SEQUENCE [LARGE SCALE GENOMIC DNA]</scope>
    <source>
        <strain evidence="1 2">199</strain>
    </source>
</reference>
<evidence type="ECO:0000313" key="2">
    <source>
        <dbReference type="Proteomes" id="UP000276379"/>
    </source>
</evidence>